<keyword evidence="1" id="KW-0812">Transmembrane</keyword>
<proteinExistence type="predicted"/>
<evidence type="ECO:0000256" key="2">
    <source>
        <dbReference type="SAM" id="SignalP"/>
    </source>
</evidence>
<evidence type="ECO:0000313" key="3">
    <source>
        <dbReference type="EMBL" id="SHM30693.1"/>
    </source>
</evidence>
<feature type="chain" id="PRO_5013110886" evidence="2">
    <location>
        <begin position="26"/>
        <end position="243"/>
    </location>
</feature>
<protein>
    <submittedName>
        <fullName evidence="3">VPLPA-CTERM protein sorting domain-containing protein</fullName>
    </submittedName>
</protein>
<keyword evidence="2" id="KW-0732">Signal</keyword>
<sequence>MSLFSKTKTFTAAVSFALIAGASHAATVEVSNQYSNTHGSYGHKSMTLTDDQAGSISASVGAFALSATGLGSFIAFCLDIDDVLRLSSQYDVTEDSSGFVPYSNTTELSLERKSWVQKLYDTAYSTLDLTRDEDSVGFQLALWEVVFEGDDDIAASGFDAGSGDFSASGYGDGVARANELLAGILGNTTQSYKLTFLESNDQRGNPQYSQNLVTASPVPLPAAGFLLIGALGGLAAVGRRKRA</sequence>
<dbReference type="NCBIfam" id="TIGR03370">
    <property type="entry name" value="VPLPA-CTERM"/>
    <property type="match status" value="1"/>
</dbReference>
<dbReference type="AlphaFoldDB" id="A0A1M7HQT2"/>
<dbReference type="InterPro" id="IPR022472">
    <property type="entry name" value="VPLPA-CTERM"/>
</dbReference>
<feature type="signal peptide" evidence="2">
    <location>
        <begin position="1"/>
        <end position="25"/>
    </location>
</feature>
<name>A0A1M7HQT2_9RHOB</name>
<accession>A0A1M7HQT2</accession>
<evidence type="ECO:0000256" key="1">
    <source>
        <dbReference type="SAM" id="Phobius"/>
    </source>
</evidence>
<organism evidence="3 4">
    <name type="scientific">Roseovarius pacificus</name>
    <dbReference type="NCBI Taxonomy" id="337701"/>
    <lineage>
        <taxon>Bacteria</taxon>
        <taxon>Pseudomonadati</taxon>
        <taxon>Pseudomonadota</taxon>
        <taxon>Alphaproteobacteria</taxon>
        <taxon>Rhodobacterales</taxon>
        <taxon>Roseobacteraceae</taxon>
        <taxon>Roseovarius</taxon>
    </lineage>
</organism>
<dbReference type="EMBL" id="FRBR01000013">
    <property type="protein sequence ID" value="SHM30693.1"/>
    <property type="molecule type" value="Genomic_DNA"/>
</dbReference>
<dbReference type="RefSeq" id="WP_073036507.1">
    <property type="nucleotide sequence ID" value="NZ_BMLR01000013.1"/>
</dbReference>
<evidence type="ECO:0000313" key="4">
    <source>
        <dbReference type="Proteomes" id="UP000183974"/>
    </source>
</evidence>
<gene>
    <name evidence="3" type="ORF">SAMN05444398_11359</name>
</gene>
<dbReference type="Proteomes" id="UP000183974">
    <property type="component" value="Unassembled WGS sequence"/>
</dbReference>
<keyword evidence="1" id="KW-1133">Transmembrane helix</keyword>
<keyword evidence="1" id="KW-0472">Membrane</keyword>
<reference evidence="3 4" key="1">
    <citation type="submission" date="2016-11" db="EMBL/GenBank/DDBJ databases">
        <authorList>
            <person name="Jaros S."/>
            <person name="Januszkiewicz K."/>
            <person name="Wedrychowicz H."/>
        </authorList>
    </citation>
    <scope>NUCLEOTIDE SEQUENCE [LARGE SCALE GENOMIC DNA]</scope>
    <source>
        <strain evidence="3 4">DSM 29589</strain>
    </source>
</reference>
<keyword evidence="4" id="KW-1185">Reference proteome</keyword>
<feature type="transmembrane region" description="Helical" evidence="1">
    <location>
        <begin position="218"/>
        <end position="237"/>
    </location>
</feature>